<dbReference type="InterPro" id="IPR016130">
    <property type="entry name" value="Tyr_Pase_AS"/>
</dbReference>
<protein>
    <submittedName>
        <fullName evidence="3">Protein-tyrosine phosphatase</fullName>
    </submittedName>
</protein>
<evidence type="ECO:0000313" key="4">
    <source>
        <dbReference type="Proteomes" id="UP000230423"/>
    </source>
</evidence>
<dbReference type="InterPro" id="IPR000387">
    <property type="entry name" value="Tyr_Pase_dom"/>
</dbReference>
<dbReference type="SMART" id="SM00194">
    <property type="entry name" value="PTPc"/>
    <property type="match status" value="1"/>
</dbReference>
<dbReference type="SUPFAM" id="SSF52799">
    <property type="entry name" value="(Phosphotyrosine protein) phosphatases II"/>
    <property type="match status" value="1"/>
</dbReference>
<dbReference type="PROSITE" id="PS00383">
    <property type="entry name" value="TYR_PHOSPHATASE_1"/>
    <property type="match status" value="1"/>
</dbReference>
<proteinExistence type="predicted"/>
<dbReference type="Gene3D" id="3.90.190.10">
    <property type="entry name" value="Protein tyrosine phosphatase superfamily"/>
    <property type="match status" value="1"/>
</dbReference>
<feature type="domain" description="Tyrosine specific protein phosphatases" evidence="2">
    <location>
        <begin position="127"/>
        <end position="183"/>
    </location>
</feature>
<dbReference type="PRINTS" id="PR00700">
    <property type="entry name" value="PRTYPHPHTASE"/>
</dbReference>
<sequence>MAGAPPWAPGRRSTLSWNSLIALPGEHRSAICNQPLRAPTRDCVQIQLLLSESQQILRYLQCGYFQFPFSIDTKVKIRISQLQVNIPGQATHLCNHYQWLDWPDRGVPEADLAPVLLLGKLRESTAPIIVHCSAGIGRTGSIVLIEHALELLSRNEPLLEISGYLLELRKQRNNSVQTEQQYLYVHQVLLIFLKKSKYLDEVVYPYLEAFSKEYAAATKGF</sequence>
<evidence type="ECO:0000259" key="2">
    <source>
        <dbReference type="PROSITE" id="PS50056"/>
    </source>
</evidence>
<organism evidence="3 4">
    <name type="scientific">Teladorsagia circumcincta</name>
    <name type="common">Brown stomach worm</name>
    <name type="synonym">Ostertagia circumcincta</name>
    <dbReference type="NCBI Taxonomy" id="45464"/>
    <lineage>
        <taxon>Eukaryota</taxon>
        <taxon>Metazoa</taxon>
        <taxon>Ecdysozoa</taxon>
        <taxon>Nematoda</taxon>
        <taxon>Chromadorea</taxon>
        <taxon>Rhabditida</taxon>
        <taxon>Rhabditina</taxon>
        <taxon>Rhabditomorpha</taxon>
        <taxon>Strongyloidea</taxon>
        <taxon>Trichostrongylidae</taxon>
        <taxon>Teladorsagia</taxon>
    </lineage>
</organism>
<gene>
    <name evidence="3" type="ORF">TELCIR_07698</name>
</gene>
<name>A0A2G9UJL9_TELCI</name>
<dbReference type="Proteomes" id="UP000230423">
    <property type="component" value="Unassembled WGS sequence"/>
</dbReference>
<dbReference type="PANTHER" id="PTHR46163:SF5">
    <property type="entry name" value="TYROSINE-PROTEIN PHOSPHATASE"/>
    <property type="match status" value="1"/>
</dbReference>
<reference evidence="3 4" key="1">
    <citation type="submission" date="2015-09" db="EMBL/GenBank/DDBJ databases">
        <title>Draft genome of the parasitic nematode Teladorsagia circumcincta isolate WARC Sus (inbred).</title>
        <authorList>
            <person name="Mitreva M."/>
        </authorList>
    </citation>
    <scope>NUCLEOTIDE SEQUENCE [LARGE SCALE GENOMIC DNA]</scope>
    <source>
        <strain evidence="3 4">S</strain>
    </source>
</reference>
<dbReference type="InterPro" id="IPR052782">
    <property type="entry name" value="Oocyte-zygote_transition_reg"/>
</dbReference>
<dbReference type="AlphaFoldDB" id="A0A2G9UJL9"/>
<dbReference type="EMBL" id="KZ346264">
    <property type="protein sequence ID" value="PIO70445.1"/>
    <property type="molecule type" value="Genomic_DNA"/>
</dbReference>
<dbReference type="GO" id="GO:0004725">
    <property type="term" value="F:protein tyrosine phosphatase activity"/>
    <property type="evidence" value="ECO:0007669"/>
    <property type="project" value="InterPro"/>
</dbReference>
<dbReference type="OrthoDB" id="10253954at2759"/>
<dbReference type="InterPro" id="IPR000242">
    <property type="entry name" value="PTP_cat"/>
</dbReference>
<feature type="domain" description="Tyrosine-protein phosphatase" evidence="1">
    <location>
        <begin position="96"/>
        <end position="192"/>
    </location>
</feature>
<keyword evidence="4" id="KW-1185">Reference proteome</keyword>
<dbReference type="SMART" id="SM00404">
    <property type="entry name" value="PTPc_motif"/>
    <property type="match status" value="1"/>
</dbReference>
<dbReference type="PANTHER" id="PTHR46163">
    <property type="entry name" value="TYROSINE-PROTEIN PHOSPHATASE-RELATED"/>
    <property type="match status" value="1"/>
</dbReference>
<dbReference type="InterPro" id="IPR029021">
    <property type="entry name" value="Prot-tyrosine_phosphatase-like"/>
</dbReference>
<dbReference type="Pfam" id="PF00102">
    <property type="entry name" value="Y_phosphatase"/>
    <property type="match status" value="1"/>
</dbReference>
<dbReference type="PROSITE" id="PS50056">
    <property type="entry name" value="TYR_PHOSPHATASE_2"/>
    <property type="match status" value="1"/>
</dbReference>
<evidence type="ECO:0000313" key="3">
    <source>
        <dbReference type="EMBL" id="PIO70445.1"/>
    </source>
</evidence>
<evidence type="ECO:0000259" key="1">
    <source>
        <dbReference type="PROSITE" id="PS50055"/>
    </source>
</evidence>
<accession>A0A2G9UJL9</accession>
<dbReference type="PROSITE" id="PS50055">
    <property type="entry name" value="TYR_PHOSPHATASE_PTP"/>
    <property type="match status" value="1"/>
</dbReference>
<dbReference type="InterPro" id="IPR003595">
    <property type="entry name" value="Tyr_Pase_cat"/>
</dbReference>
<dbReference type="CDD" id="cd00047">
    <property type="entry name" value="PTPc"/>
    <property type="match status" value="1"/>
</dbReference>